<evidence type="ECO:0000313" key="2">
    <source>
        <dbReference type="Proteomes" id="UP001396334"/>
    </source>
</evidence>
<sequence length="96" mass="10463">MIVTSPSGGRSVMKGWAGVRLEKGEGRRGVCAQGSDGSAMRCLPPWHFPPLTTATWIRWLDMLSGGGRASSHRAEVSWSFSFANFCELSYYVHLGA</sequence>
<proteinExistence type="predicted"/>
<comment type="caution">
    <text evidence="1">The sequence shown here is derived from an EMBL/GenBank/DDBJ whole genome shotgun (WGS) entry which is preliminary data.</text>
</comment>
<protein>
    <submittedName>
        <fullName evidence="1">Uncharacterized protein</fullName>
    </submittedName>
</protein>
<dbReference type="Proteomes" id="UP001396334">
    <property type="component" value="Unassembled WGS sequence"/>
</dbReference>
<dbReference type="EMBL" id="JBBPBN010000134">
    <property type="protein sequence ID" value="KAK8976340.1"/>
    <property type="molecule type" value="Genomic_DNA"/>
</dbReference>
<gene>
    <name evidence="1" type="ORF">V6N11_074215</name>
</gene>
<keyword evidence="2" id="KW-1185">Reference proteome</keyword>
<accession>A0ABR2NJP9</accession>
<name>A0ABR2NJP9_9ROSI</name>
<reference evidence="1 2" key="1">
    <citation type="journal article" date="2024" name="G3 (Bethesda)">
        <title>Genome assembly of Hibiscus sabdariffa L. provides insights into metabolisms of medicinal natural products.</title>
        <authorList>
            <person name="Kim T."/>
        </authorList>
    </citation>
    <scope>NUCLEOTIDE SEQUENCE [LARGE SCALE GENOMIC DNA]</scope>
    <source>
        <strain evidence="1">TK-2024</strain>
        <tissue evidence="1">Old leaves</tissue>
    </source>
</reference>
<organism evidence="1 2">
    <name type="scientific">Hibiscus sabdariffa</name>
    <name type="common">roselle</name>
    <dbReference type="NCBI Taxonomy" id="183260"/>
    <lineage>
        <taxon>Eukaryota</taxon>
        <taxon>Viridiplantae</taxon>
        <taxon>Streptophyta</taxon>
        <taxon>Embryophyta</taxon>
        <taxon>Tracheophyta</taxon>
        <taxon>Spermatophyta</taxon>
        <taxon>Magnoliopsida</taxon>
        <taxon>eudicotyledons</taxon>
        <taxon>Gunneridae</taxon>
        <taxon>Pentapetalae</taxon>
        <taxon>rosids</taxon>
        <taxon>malvids</taxon>
        <taxon>Malvales</taxon>
        <taxon>Malvaceae</taxon>
        <taxon>Malvoideae</taxon>
        <taxon>Hibiscus</taxon>
    </lineage>
</organism>
<evidence type="ECO:0000313" key="1">
    <source>
        <dbReference type="EMBL" id="KAK8976340.1"/>
    </source>
</evidence>